<dbReference type="InterPro" id="IPR029068">
    <property type="entry name" value="Glyas_Bleomycin-R_OHBP_Dase"/>
</dbReference>
<dbReference type="InterPro" id="IPR025870">
    <property type="entry name" value="Glyoxalase-like_dom"/>
</dbReference>
<evidence type="ECO:0000259" key="1">
    <source>
        <dbReference type="Pfam" id="PF13468"/>
    </source>
</evidence>
<gene>
    <name evidence="2" type="ORF">HTY61_06845</name>
</gene>
<dbReference type="PANTHER" id="PTHR40265">
    <property type="entry name" value="BLL2707 PROTEIN"/>
    <property type="match status" value="1"/>
</dbReference>
<dbReference type="AlphaFoldDB" id="A0A6N1VAZ2"/>
<sequence>MANLINEPRMARAIDHVVLPAESLEAARARYSTLGFTVAPDGLHPFGTENACIYLPDGTFLEPLAIAQREDCEASARKGNVFTARDQAWRFRNGENGFSALAMATGDARRDHKTFRKAGFSAGKKLAFSRKVVDAKGRQGKAAFLLAFAADLRSPDAFFFTCEKIRAPKIDRGMLQAHENGVTGILQVVMSEQNPTDFQYLLQEVVNNRNDEAHSFGLEIEASNGSIDVMTPEGIEVHFGVRRASADRGLRFEGLILSVRSVEALEAYLGRHGISYREMHGRIIVDAAPGQGLFLAFQGPV</sequence>
<reference evidence="2 3" key="1">
    <citation type="submission" date="2020-06" db="EMBL/GenBank/DDBJ databases">
        <title>Oricola thermophila sp. nov. isolated from a tidal sediments.</title>
        <authorList>
            <person name="Kwon K.K."/>
            <person name="Yang S.-H."/>
            <person name="Park M.-J."/>
        </authorList>
    </citation>
    <scope>NUCLEOTIDE SEQUENCE [LARGE SCALE GENOMIC DNA]</scope>
    <source>
        <strain evidence="2 3">MEBiC13590</strain>
    </source>
</reference>
<protein>
    <submittedName>
        <fullName evidence="2">VOC family protein</fullName>
    </submittedName>
</protein>
<evidence type="ECO:0000313" key="2">
    <source>
        <dbReference type="EMBL" id="QKV18191.1"/>
    </source>
</evidence>
<dbReference type="SUPFAM" id="SSF54593">
    <property type="entry name" value="Glyoxalase/Bleomycin resistance protein/Dihydroxybiphenyl dioxygenase"/>
    <property type="match status" value="1"/>
</dbReference>
<name>A0A6N1VAZ2_9HYPH</name>
<dbReference type="Proteomes" id="UP000509367">
    <property type="component" value="Chromosome"/>
</dbReference>
<dbReference type="EMBL" id="CP054836">
    <property type="protein sequence ID" value="QKV18191.1"/>
    <property type="molecule type" value="Genomic_DNA"/>
</dbReference>
<dbReference type="Pfam" id="PF13468">
    <property type="entry name" value="Glyoxalase_3"/>
    <property type="match status" value="1"/>
</dbReference>
<accession>A0A6N1VAZ2</accession>
<feature type="domain" description="Glyoxalase-like" evidence="1">
    <location>
        <begin position="14"/>
        <end position="205"/>
    </location>
</feature>
<organism evidence="2 3">
    <name type="scientific">Oricola thermophila</name>
    <dbReference type="NCBI Taxonomy" id="2742145"/>
    <lineage>
        <taxon>Bacteria</taxon>
        <taxon>Pseudomonadati</taxon>
        <taxon>Pseudomonadota</taxon>
        <taxon>Alphaproteobacteria</taxon>
        <taxon>Hyphomicrobiales</taxon>
        <taxon>Ahrensiaceae</taxon>
        <taxon>Oricola</taxon>
    </lineage>
</organism>
<dbReference type="KEGG" id="orm:HTY61_06845"/>
<keyword evidence="3" id="KW-1185">Reference proteome</keyword>
<evidence type="ECO:0000313" key="3">
    <source>
        <dbReference type="Proteomes" id="UP000509367"/>
    </source>
</evidence>
<dbReference type="Gene3D" id="3.10.180.10">
    <property type="entry name" value="2,3-Dihydroxybiphenyl 1,2-Dioxygenase, domain 1"/>
    <property type="match status" value="1"/>
</dbReference>
<dbReference type="PANTHER" id="PTHR40265:SF1">
    <property type="entry name" value="GLYOXALASE-LIKE DOMAIN-CONTAINING PROTEIN"/>
    <property type="match status" value="1"/>
</dbReference>
<proteinExistence type="predicted"/>